<dbReference type="InterPro" id="IPR058163">
    <property type="entry name" value="LysR-type_TF_proteobact-type"/>
</dbReference>
<dbReference type="PANTHER" id="PTHR30537">
    <property type="entry name" value="HTH-TYPE TRANSCRIPTIONAL REGULATOR"/>
    <property type="match status" value="1"/>
</dbReference>
<dbReference type="AlphaFoldDB" id="A0A3M8TLN6"/>
<evidence type="ECO:0000256" key="3">
    <source>
        <dbReference type="ARBA" id="ARBA00023125"/>
    </source>
</evidence>
<dbReference type="FunFam" id="1.10.10.10:FF:000001">
    <property type="entry name" value="LysR family transcriptional regulator"/>
    <property type="match status" value="1"/>
</dbReference>
<dbReference type="InterPro" id="IPR000847">
    <property type="entry name" value="LysR_HTH_N"/>
</dbReference>
<comment type="caution">
    <text evidence="6">The sequence shown here is derived from an EMBL/GenBank/DDBJ whole genome shotgun (WGS) entry which is preliminary data.</text>
</comment>
<dbReference type="GO" id="GO:0043565">
    <property type="term" value="F:sequence-specific DNA binding"/>
    <property type="evidence" value="ECO:0007669"/>
    <property type="project" value="TreeGrafter"/>
</dbReference>
<proteinExistence type="inferred from homology"/>
<feature type="domain" description="HTH lysR-type" evidence="5">
    <location>
        <begin position="6"/>
        <end position="63"/>
    </location>
</feature>
<dbReference type="RefSeq" id="WP_123083711.1">
    <property type="nucleotide sequence ID" value="NZ_RJAI01000002.1"/>
</dbReference>
<dbReference type="PROSITE" id="PS50931">
    <property type="entry name" value="HTH_LYSR"/>
    <property type="match status" value="1"/>
</dbReference>
<dbReference type="Pfam" id="PF00126">
    <property type="entry name" value="HTH_1"/>
    <property type="match status" value="1"/>
</dbReference>
<dbReference type="InterPro" id="IPR036388">
    <property type="entry name" value="WH-like_DNA-bd_sf"/>
</dbReference>
<dbReference type="SUPFAM" id="SSF46785">
    <property type="entry name" value="Winged helix' DNA-binding domain"/>
    <property type="match status" value="1"/>
</dbReference>
<evidence type="ECO:0000313" key="6">
    <source>
        <dbReference type="EMBL" id="RNF94023.1"/>
    </source>
</evidence>
<dbReference type="PRINTS" id="PR00039">
    <property type="entry name" value="HTHLYSR"/>
</dbReference>
<gene>
    <name evidence="6" type="ORF">EFK07_01460</name>
</gene>
<protein>
    <submittedName>
        <fullName evidence="6">LysR family transcriptional regulator</fullName>
    </submittedName>
</protein>
<name>A0A3M8TLN6_PSEPU</name>
<comment type="similarity">
    <text evidence="1">Belongs to the LysR transcriptional regulatory family.</text>
</comment>
<dbReference type="GO" id="GO:0006351">
    <property type="term" value="P:DNA-templated transcription"/>
    <property type="evidence" value="ECO:0007669"/>
    <property type="project" value="TreeGrafter"/>
</dbReference>
<organism evidence="6 7">
    <name type="scientific">Pseudomonas putida</name>
    <name type="common">Arthrobacter siderocapsulatus</name>
    <dbReference type="NCBI Taxonomy" id="303"/>
    <lineage>
        <taxon>Bacteria</taxon>
        <taxon>Pseudomonadati</taxon>
        <taxon>Pseudomonadota</taxon>
        <taxon>Gammaproteobacteria</taxon>
        <taxon>Pseudomonadales</taxon>
        <taxon>Pseudomonadaceae</taxon>
        <taxon>Pseudomonas</taxon>
    </lineage>
</organism>
<accession>A0A3M8TLN6</accession>
<evidence type="ECO:0000256" key="2">
    <source>
        <dbReference type="ARBA" id="ARBA00023015"/>
    </source>
</evidence>
<evidence type="ECO:0000259" key="5">
    <source>
        <dbReference type="PROSITE" id="PS50931"/>
    </source>
</evidence>
<dbReference type="InterPro" id="IPR036390">
    <property type="entry name" value="WH_DNA-bd_sf"/>
</dbReference>
<dbReference type="InterPro" id="IPR005119">
    <property type="entry name" value="LysR_subst-bd"/>
</dbReference>
<dbReference type="Gene3D" id="3.40.190.10">
    <property type="entry name" value="Periplasmic binding protein-like II"/>
    <property type="match status" value="2"/>
</dbReference>
<keyword evidence="2" id="KW-0805">Transcription regulation</keyword>
<dbReference type="SUPFAM" id="SSF53850">
    <property type="entry name" value="Periplasmic binding protein-like II"/>
    <property type="match status" value="1"/>
</dbReference>
<dbReference type="PANTHER" id="PTHR30537:SF26">
    <property type="entry name" value="GLYCINE CLEAVAGE SYSTEM TRANSCRIPTIONAL ACTIVATOR"/>
    <property type="match status" value="1"/>
</dbReference>
<dbReference type="Pfam" id="PF03466">
    <property type="entry name" value="LysR_substrate"/>
    <property type="match status" value="1"/>
</dbReference>
<evidence type="ECO:0000256" key="4">
    <source>
        <dbReference type="ARBA" id="ARBA00023163"/>
    </source>
</evidence>
<dbReference type="Gene3D" id="1.10.10.10">
    <property type="entry name" value="Winged helix-like DNA-binding domain superfamily/Winged helix DNA-binding domain"/>
    <property type="match status" value="1"/>
</dbReference>
<dbReference type="GO" id="GO:0003700">
    <property type="term" value="F:DNA-binding transcription factor activity"/>
    <property type="evidence" value="ECO:0007669"/>
    <property type="project" value="InterPro"/>
</dbReference>
<dbReference type="Proteomes" id="UP000278162">
    <property type="component" value="Unassembled WGS sequence"/>
</dbReference>
<sequence length="303" mass="34071">MSRRLPSLLAIRYFEAVGRNLSFTMAAKELNVTQAAVSHQIRKLEEKINIRLLTRKHQGVELTLEGEILLRSSVECLDKLADTFEVIANLSSANNRLVLSVTPLLSANWLLPRLNGFVSNRPNVDVVLHSSLSLPVEDREKFDYKIFYSREEMEDADHELLLVDELLPICSPSLTKGLASLPLQELSNFSLIHEFDREWWAAWCELAGIDPSLARRGMVVKDPALLEKAALIGSGLILGSSLFMRDKVKSGELITPFGNALSLKVYYYLCQSPTVRGEGANQFRNWLVSEFCHARRMQKVGGD</sequence>
<evidence type="ECO:0000313" key="7">
    <source>
        <dbReference type="Proteomes" id="UP000278162"/>
    </source>
</evidence>
<reference evidence="6 7" key="1">
    <citation type="submission" date="2018-10" db="EMBL/GenBank/DDBJ databases">
        <title>An outbreak of IMP-63 producing strain in France.</title>
        <authorList>
            <person name="Bour M."/>
            <person name="Liapis E."/>
            <person name="Plesiat P."/>
        </authorList>
    </citation>
    <scope>NUCLEOTIDE SEQUENCE [LARGE SCALE GENOMIC DNA]</scope>
    <source>
        <strain evidence="6 7">12917</strain>
    </source>
</reference>
<keyword evidence="3" id="KW-0238">DNA-binding</keyword>
<dbReference type="EMBL" id="RJAI01000002">
    <property type="protein sequence ID" value="RNF94023.1"/>
    <property type="molecule type" value="Genomic_DNA"/>
</dbReference>
<keyword evidence="4" id="KW-0804">Transcription</keyword>
<evidence type="ECO:0000256" key="1">
    <source>
        <dbReference type="ARBA" id="ARBA00009437"/>
    </source>
</evidence>